<evidence type="ECO:0000256" key="2">
    <source>
        <dbReference type="ARBA" id="ARBA00022670"/>
    </source>
</evidence>
<evidence type="ECO:0000256" key="3">
    <source>
        <dbReference type="ARBA" id="ARBA00022703"/>
    </source>
</evidence>
<feature type="compositionally biased region" description="Acidic residues" evidence="8">
    <location>
        <begin position="1"/>
        <end position="10"/>
    </location>
</feature>
<dbReference type="InterPro" id="IPR002138">
    <property type="entry name" value="Pept_C14_p10"/>
</dbReference>
<keyword evidence="6" id="KW-0865">Zymogen</keyword>
<dbReference type="Gene3D" id="3.40.50.1460">
    <property type="match status" value="1"/>
</dbReference>
<dbReference type="InterPro" id="IPR015917">
    <property type="entry name" value="Pept_C14A"/>
</dbReference>
<evidence type="ECO:0000256" key="7">
    <source>
        <dbReference type="RuleBase" id="RU003971"/>
    </source>
</evidence>
<feature type="domain" description="Caspase family p20" evidence="10">
    <location>
        <begin position="114"/>
        <end position="238"/>
    </location>
</feature>
<reference evidence="11 12" key="1">
    <citation type="submission" date="2017-06" db="EMBL/GenBank/DDBJ databases">
        <title>A platform for efficient transgenesis in Macrostomum lignano, a flatworm model organism for stem cell research.</title>
        <authorList>
            <person name="Berezikov E."/>
        </authorList>
    </citation>
    <scope>NUCLEOTIDE SEQUENCE [LARGE SCALE GENOMIC DNA]</scope>
    <source>
        <strain evidence="11">DV1</strain>
        <tissue evidence="11">Whole organism</tissue>
    </source>
</reference>
<dbReference type="STRING" id="282301.A0A267DTR3"/>
<evidence type="ECO:0000259" key="9">
    <source>
        <dbReference type="PROSITE" id="PS50207"/>
    </source>
</evidence>
<dbReference type="GO" id="GO:0004197">
    <property type="term" value="F:cysteine-type endopeptidase activity"/>
    <property type="evidence" value="ECO:0007669"/>
    <property type="project" value="InterPro"/>
</dbReference>
<dbReference type="AlphaFoldDB" id="A0A267DTR3"/>
<feature type="region of interest" description="Disordered" evidence="8">
    <location>
        <begin position="1"/>
        <end position="54"/>
    </location>
</feature>
<feature type="non-terminal residue" evidence="11">
    <location>
        <position position="1"/>
    </location>
</feature>
<dbReference type="OrthoDB" id="6116485at2759"/>
<evidence type="ECO:0000256" key="1">
    <source>
        <dbReference type="ARBA" id="ARBA00010134"/>
    </source>
</evidence>
<evidence type="ECO:0000313" key="12">
    <source>
        <dbReference type="Proteomes" id="UP000215902"/>
    </source>
</evidence>
<dbReference type="SUPFAM" id="SSF52129">
    <property type="entry name" value="Caspase-like"/>
    <property type="match status" value="1"/>
</dbReference>
<dbReference type="FunFam" id="3.40.50.1460:FF:000001">
    <property type="entry name" value="Caspase-3 preproprotein"/>
    <property type="match status" value="1"/>
</dbReference>
<feature type="domain" description="Caspase family p10" evidence="9">
    <location>
        <begin position="264"/>
        <end position="360"/>
    </location>
</feature>
<comment type="similarity">
    <text evidence="1 7">Belongs to the peptidase C14A family.</text>
</comment>
<dbReference type="GO" id="GO:0043525">
    <property type="term" value="P:positive regulation of neuron apoptotic process"/>
    <property type="evidence" value="ECO:0007669"/>
    <property type="project" value="TreeGrafter"/>
</dbReference>
<evidence type="ECO:0008006" key="13">
    <source>
        <dbReference type="Google" id="ProtNLM"/>
    </source>
</evidence>
<dbReference type="Pfam" id="PF00656">
    <property type="entry name" value="Peptidase_C14"/>
    <property type="match status" value="1"/>
</dbReference>
<dbReference type="InterPro" id="IPR029030">
    <property type="entry name" value="Caspase-like_dom_sf"/>
</dbReference>
<keyword evidence="2" id="KW-0645">Protease</keyword>
<dbReference type="Proteomes" id="UP000215902">
    <property type="component" value="Unassembled WGS sequence"/>
</dbReference>
<sequence length="361" mass="39328">DRQTLDDDDLVPAPLMPRRRAFPAAADANSDDKAANDLADGGGPRSAAAAAASNWLSNNDPQFAAVGPGGGGRPAAQRKKAAAATATAAVGQNCQQQQQQQESSQFVYNMRHPCRGYCLIVNNYEFDASTKMSARSGTASDLAVLRESFRRLQFQLVIVENVRCGQLLSLCSQLAAQDHSQADCFAAVLMSHGEPDQIYGTDGLLRVDEILARFRGDVCPGLAGKPKLFFLQACRGSKFDAGVEVPDSGAPSDEADAAAIEQQQRRLLPSEADFLVAYSVTPGYYSWRNAVHGSWFVQSLCRGLDEWGYGGRLDLQRLLTRVCWRVANLYESNARDPLLCRKKQVPCIVSMLTKEVYFVPK</sequence>
<evidence type="ECO:0000256" key="5">
    <source>
        <dbReference type="ARBA" id="ARBA00022807"/>
    </source>
</evidence>
<dbReference type="CDD" id="cd00032">
    <property type="entry name" value="CASc"/>
    <property type="match status" value="1"/>
</dbReference>
<dbReference type="InterPro" id="IPR011600">
    <property type="entry name" value="Pept_C14_caspase"/>
</dbReference>
<dbReference type="GO" id="GO:0006915">
    <property type="term" value="P:apoptotic process"/>
    <property type="evidence" value="ECO:0007669"/>
    <property type="project" value="UniProtKB-KW"/>
</dbReference>
<gene>
    <name evidence="11" type="ORF">BOX15_Mlig001462g2</name>
</gene>
<dbReference type="GO" id="GO:0005737">
    <property type="term" value="C:cytoplasm"/>
    <property type="evidence" value="ECO:0007669"/>
    <property type="project" value="TreeGrafter"/>
</dbReference>
<dbReference type="EMBL" id="NIVC01003215">
    <property type="protein sequence ID" value="PAA52576.1"/>
    <property type="molecule type" value="Genomic_DNA"/>
</dbReference>
<organism evidence="11 12">
    <name type="scientific">Macrostomum lignano</name>
    <dbReference type="NCBI Taxonomy" id="282301"/>
    <lineage>
        <taxon>Eukaryota</taxon>
        <taxon>Metazoa</taxon>
        <taxon>Spiralia</taxon>
        <taxon>Lophotrochozoa</taxon>
        <taxon>Platyhelminthes</taxon>
        <taxon>Rhabditophora</taxon>
        <taxon>Macrostomorpha</taxon>
        <taxon>Macrostomida</taxon>
        <taxon>Macrostomidae</taxon>
        <taxon>Macrostomum</taxon>
    </lineage>
</organism>
<dbReference type="PROSITE" id="PS50207">
    <property type="entry name" value="CASPASE_P10"/>
    <property type="match status" value="1"/>
</dbReference>
<accession>A0A267DTR3</accession>
<dbReference type="InterPro" id="IPR002398">
    <property type="entry name" value="Pept_C14"/>
</dbReference>
<keyword evidence="12" id="KW-1185">Reference proteome</keyword>
<evidence type="ECO:0000256" key="4">
    <source>
        <dbReference type="ARBA" id="ARBA00022801"/>
    </source>
</evidence>
<evidence type="ECO:0000259" key="10">
    <source>
        <dbReference type="PROSITE" id="PS50208"/>
    </source>
</evidence>
<dbReference type="SMART" id="SM00115">
    <property type="entry name" value="CASc"/>
    <property type="match status" value="1"/>
</dbReference>
<keyword evidence="5" id="KW-0788">Thiol protease</keyword>
<dbReference type="InterPro" id="IPR001309">
    <property type="entry name" value="Pept_C14_p20"/>
</dbReference>
<proteinExistence type="inferred from homology"/>
<dbReference type="PANTHER" id="PTHR10454">
    <property type="entry name" value="CASPASE"/>
    <property type="match status" value="1"/>
</dbReference>
<dbReference type="InterPro" id="IPR033139">
    <property type="entry name" value="Caspase_cys_AS"/>
</dbReference>
<comment type="caution">
    <text evidence="11">The sequence shown here is derived from an EMBL/GenBank/DDBJ whole genome shotgun (WGS) entry which is preliminary data.</text>
</comment>
<dbReference type="PANTHER" id="PTHR10454:SF232">
    <property type="entry name" value="AT03047P-RELATED"/>
    <property type="match status" value="1"/>
</dbReference>
<evidence type="ECO:0000313" key="11">
    <source>
        <dbReference type="EMBL" id="PAA52576.1"/>
    </source>
</evidence>
<dbReference type="PRINTS" id="PR00376">
    <property type="entry name" value="IL1BCENZYME"/>
</dbReference>
<evidence type="ECO:0000256" key="8">
    <source>
        <dbReference type="SAM" id="MobiDB-lite"/>
    </source>
</evidence>
<name>A0A267DTR3_9PLAT</name>
<keyword evidence="3" id="KW-0053">Apoptosis</keyword>
<keyword evidence="4" id="KW-0378">Hydrolase</keyword>
<dbReference type="Gene3D" id="3.30.70.1470">
    <property type="entry name" value="Caspase-like"/>
    <property type="match status" value="1"/>
</dbReference>
<dbReference type="PROSITE" id="PS01122">
    <property type="entry name" value="CASPASE_CYS"/>
    <property type="match status" value="1"/>
</dbReference>
<protein>
    <recommendedName>
        <fullName evidence="13">Caspase family p20 domain-containing protein</fullName>
    </recommendedName>
</protein>
<dbReference type="PROSITE" id="PS50208">
    <property type="entry name" value="CASPASE_P20"/>
    <property type="match status" value="1"/>
</dbReference>
<evidence type="ECO:0000256" key="6">
    <source>
        <dbReference type="ARBA" id="ARBA00023145"/>
    </source>
</evidence>
<dbReference type="GO" id="GO:0006508">
    <property type="term" value="P:proteolysis"/>
    <property type="evidence" value="ECO:0007669"/>
    <property type="project" value="UniProtKB-KW"/>
</dbReference>